<feature type="domain" description="Lipoyl-binding" evidence="12">
    <location>
        <begin position="6"/>
        <end position="85"/>
    </location>
</feature>
<dbReference type="Gene3D" id="3.30.559.10">
    <property type="entry name" value="Chloramphenicol acetyltransferase-like domain"/>
    <property type="match status" value="1"/>
</dbReference>
<dbReference type="FunFam" id="4.10.320.10:FF:000002">
    <property type="entry name" value="Dihydrolipoamide acetyltransferase component of pyruvate dehydrogenase complex"/>
    <property type="match status" value="1"/>
</dbReference>
<evidence type="ECO:0000256" key="11">
    <source>
        <dbReference type="SAM" id="MobiDB-lite"/>
    </source>
</evidence>
<keyword evidence="15" id="KW-1185">Reference proteome</keyword>
<accession>A0AAD5XSR4</accession>
<dbReference type="FunFam" id="3.30.559.10:FF:000007">
    <property type="entry name" value="Dihydrolipoamide acetyltransferase component of pyruvate dehydrogenase complex"/>
    <property type="match status" value="1"/>
</dbReference>
<dbReference type="PROSITE" id="PS51826">
    <property type="entry name" value="PSBD"/>
    <property type="match status" value="1"/>
</dbReference>
<dbReference type="Gene3D" id="2.40.50.100">
    <property type="match status" value="1"/>
</dbReference>
<keyword evidence="8 10" id="KW-0012">Acyltransferase</keyword>
<evidence type="ECO:0000256" key="10">
    <source>
        <dbReference type="RuleBase" id="RU003423"/>
    </source>
</evidence>
<comment type="catalytic activity">
    <reaction evidence="9">
        <text>N(6)-[(R)-dihydrolipoyl]-L-lysyl-[protein] + 2-methylpropanoyl-CoA = N(6)-[(R)-S(8)-2-methylpropanoyldihydrolipoyl]-L-lysyl-[protein] + CoA</text>
        <dbReference type="Rhea" id="RHEA:18865"/>
        <dbReference type="Rhea" id="RHEA-COMP:10475"/>
        <dbReference type="Rhea" id="RHEA-COMP:10497"/>
        <dbReference type="ChEBI" id="CHEBI:57287"/>
        <dbReference type="ChEBI" id="CHEBI:57338"/>
        <dbReference type="ChEBI" id="CHEBI:83100"/>
        <dbReference type="ChEBI" id="CHEBI:83142"/>
        <dbReference type="EC" id="2.3.1.168"/>
    </reaction>
    <physiologicalReaction direction="left-to-right" evidence="9">
        <dbReference type="Rhea" id="RHEA:18866"/>
    </physiologicalReaction>
</comment>
<dbReference type="Gene3D" id="4.10.320.10">
    <property type="entry name" value="E3-binding domain"/>
    <property type="match status" value="1"/>
</dbReference>
<evidence type="ECO:0000256" key="5">
    <source>
        <dbReference type="ARBA" id="ARBA00022823"/>
    </source>
</evidence>
<evidence type="ECO:0000256" key="3">
    <source>
        <dbReference type="ARBA" id="ARBA00007317"/>
    </source>
</evidence>
<proteinExistence type="inferred from homology"/>
<dbReference type="SUPFAM" id="SSF47005">
    <property type="entry name" value="Peripheral subunit-binding domain of 2-oxo acid dehydrogenase complex"/>
    <property type="match status" value="1"/>
</dbReference>
<gene>
    <name evidence="14" type="ORF">HDU87_008120</name>
</gene>
<dbReference type="GO" id="GO:0005759">
    <property type="term" value="C:mitochondrial matrix"/>
    <property type="evidence" value="ECO:0007669"/>
    <property type="project" value="UniProtKB-SubCell"/>
</dbReference>
<dbReference type="EMBL" id="JADGJQ010000008">
    <property type="protein sequence ID" value="KAJ3182781.1"/>
    <property type="molecule type" value="Genomic_DNA"/>
</dbReference>
<protein>
    <recommendedName>
        <fullName evidence="10">Dihydrolipoamide acetyltransferase component of pyruvate dehydrogenase complex</fullName>
        <ecNumber evidence="10">2.3.1.-</ecNumber>
    </recommendedName>
</protein>
<feature type="compositionally biased region" description="Low complexity" evidence="11">
    <location>
        <begin position="178"/>
        <end position="195"/>
    </location>
</feature>
<dbReference type="GO" id="GO:0005829">
    <property type="term" value="C:cytosol"/>
    <property type="evidence" value="ECO:0007669"/>
    <property type="project" value="UniProtKB-ARBA"/>
</dbReference>
<dbReference type="PANTHER" id="PTHR43178">
    <property type="entry name" value="DIHYDROLIPOAMIDE ACETYLTRANSFERASE COMPONENT OF PYRUVATE DEHYDROGENASE COMPLEX"/>
    <property type="match status" value="1"/>
</dbReference>
<comment type="subcellular location">
    <subcellularLocation>
        <location evidence="2">Mitochondrion matrix</location>
    </subcellularLocation>
</comment>
<evidence type="ECO:0000256" key="7">
    <source>
        <dbReference type="ARBA" id="ARBA00023128"/>
    </source>
</evidence>
<evidence type="ECO:0000313" key="14">
    <source>
        <dbReference type="EMBL" id="KAJ3182781.1"/>
    </source>
</evidence>
<dbReference type="Pfam" id="PF00364">
    <property type="entry name" value="Biotin_lipoyl"/>
    <property type="match status" value="1"/>
</dbReference>
<evidence type="ECO:0000259" key="12">
    <source>
        <dbReference type="PROSITE" id="PS50968"/>
    </source>
</evidence>
<reference evidence="14" key="1">
    <citation type="submission" date="2020-05" db="EMBL/GenBank/DDBJ databases">
        <title>Phylogenomic resolution of chytrid fungi.</title>
        <authorList>
            <person name="Stajich J.E."/>
            <person name="Amses K."/>
            <person name="Simmons R."/>
            <person name="Seto K."/>
            <person name="Myers J."/>
            <person name="Bonds A."/>
            <person name="Quandt C.A."/>
            <person name="Barry K."/>
            <person name="Liu P."/>
            <person name="Grigoriev I."/>
            <person name="Longcore J.E."/>
            <person name="James T.Y."/>
        </authorList>
    </citation>
    <scope>NUCLEOTIDE SEQUENCE</scope>
    <source>
        <strain evidence="14">JEL0379</strain>
    </source>
</reference>
<dbReference type="InterPro" id="IPR023213">
    <property type="entry name" value="CAT-like_dom_sf"/>
</dbReference>
<evidence type="ECO:0000256" key="4">
    <source>
        <dbReference type="ARBA" id="ARBA00022679"/>
    </source>
</evidence>
<dbReference type="Pfam" id="PF02817">
    <property type="entry name" value="E3_binding"/>
    <property type="match status" value="1"/>
</dbReference>
<dbReference type="FunFam" id="2.40.50.100:FF:000013">
    <property type="entry name" value="Dihydrolipoamide acetyltransferase component of pyruvate dehydrogenase complex"/>
    <property type="match status" value="1"/>
</dbReference>
<dbReference type="CDD" id="cd06849">
    <property type="entry name" value="lipoyl_domain"/>
    <property type="match status" value="1"/>
</dbReference>
<dbReference type="InterPro" id="IPR003016">
    <property type="entry name" value="2-oxoA_DH_lipoyl-BS"/>
</dbReference>
<dbReference type="SUPFAM" id="SSF52777">
    <property type="entry name" value="CoA-dependent acyltransferases"/>
    <property type="match status" value="1"/>
</dbReference>
<dbReference type="GO" id="GO:0045333">
    <property type="term" value="P:cellular respiration"/>
    <property type="evidence" value="ECO:0007669"/>
    <property type="project" value="UniProtKB-ARBA"/>
</dbReference>
<dbReference type="PROSITE" id="PS50968">
    <property type="entry name" value="BIOTINYL_LIPOYL"/>
    <property type="match status" value="1"/>
</dbReference>
<dbReference type="InterPro" id="IPR011053">
    <property type="entry name" value="Single_hybrid_motif"/>
</dbReference>
<dbReference type="InterPro" id="IPR050743">
    <property type="entry name" value="2-oxoacid_DH_E2_comp"/>
</dbReference>
<feature type="region of interest" description="Disordered" evidence="11">
    <location>
        <begin position="178"/>
        <end position="203"/>
    </location>
</feature>
<evidence type="ECO:0000256" key="8">
    <source>
        <dbReference type="ARBA" id="ARBA00023315"/>
    </source>
</evidence>
<dbReference type="InterPro" id="IPR004167">
    <property type="entry name" value="PSBD"/>
</dbReference>
<name>A0AAD5XSR4_9FUNG</name>
<evidence type="ECO:0000256" key="6">
    <source>
        <dbReference type="ARBA" id="ARBA00022946"/>
    </source>
</evidence>
<dbReference type="Pfam" id="PF00198">
    <property type="entry name" value="2-oxoacid_dh"/>
    <property type="match status" value="1"/>
</dbReference>
<organism evidence="14 15">
    <name type="scientific">Geranomyces variabilis</name>
    <dbReference type="NCBI Taxonomy" id="109894"/>
    <lineage>
        <taxon>Eukaryota</taxon>
        <taxon>Fungi</taxon>
        <taxon>Fungi incertae sedis</taxon>
        <taxon>Chytridiomycota</taxon>
        <taxon>Chytridiomycota incertae sedis</taxon>
        <taxon>Chytridiomycetes</taxon>
        <taxon>Spizellomycetales</taxon>
        <taxon>Powellomycetaceae</taxon>
        <taxon>Geranomyces</taxon>
    </lineage>
</organism>
<keyword evidence="6" id="KW-0809">Transit peptide</keyword>
<evidence type="ECO:0000256" key="2">
    <source>
        <dbReference type="ARBA" id="ARBA00004305"/>
    </source>
</evidence>
<dbReference type="InterPro" id="IPR001078">
    <property type="entry name" value="2-oxoacid_DH_actylTfrase"/>
</dbReference>
<dbReference type="InterPro" id="IPR036625">
    <property type="entry name" value="E3-bd_dom_sf"/>
</dbReference>
<keyword evidence="4 10" id="KW-0808">Transferase</keyword>
<comment type="cofactor">
    <cofactor evidence="1 10">
        <name>(R)-lipoate</name>
        <dbReference type="ChEBI" id="CHEBI:83088"/>
    </cofactor>
</comment>
<dbReference type="AlphaFoldDB" id="A0AAD5XSR4"/>
<keyword evidence="7" id="KW-0496">Mitochondrion</keyword>
<dbReference type="GO" id="GO:0043754">
    <property type="term" value="F:dihydrolipoamide branched chain acyltransferase activity"/>
    <property type="evidence" value="ECO:0007669"/>
    <property type="project" value="UniProtKB-EC"/>
</dbReference>
<dbReference type="SUPFAM" id="SSF51230">
    <property type="entry name" value="Single hybrid motif"/>
    <property type="match status" value="1"/>
</dbReference>
<keyword evidence="5 10" id="KW-0450">Lipoyl</keyword>
<evidence type="ECO:0000256" key="9">
    <source>
        <dbReference type="ARBA" id="ARBA00051775"/>
    </source>
</evidence>
<dbReference type="Proteomes" id="UP001212152">
    <property type="component" value="Unassembled WGS sequence"/>
</dbReference>
<dbReference type="PANTHER" id="PTHR43178:SF5">
    <property type="entry name" value="LIPOAMIDE ACYLTRANSFERASE COMPONENT OF BRANCHED-CHAIN ALPHA-KETO ACID DEHYDROGENASE COMPLEX, MITOCHONDRIAL"/>
    <property type="match status" value="1"/>
</dbReference>
<evidence type="ECO:0000256" key="1">
    <source>
        <dbReference type="ARBA" id="ARBA00001938"/>
    </source>
</evidence>
<evidence type="ECO:0000313" key="15">
    <source>
        <dbReference type="Proteomes" id="UP001212152"/>
    </source>
</evidence>
<sequence length="452" mass="47977">MAGTPVARKDVPFLLADIGEGITECEVIQWFMKEGDHVEQFSPICEVQSDKAAVEITSPYDGVIKKLYYGTGDVARVGSPLVDITTNEAGEEAASPIVEKAAAALDSVKAAAAPAVEAVTAVFSSISKEMEVAYTLATPAVRRVARENKVDLAKITGSGPSGRILKGDVLAYISGTAASASKPPTAPKSKASAPTRPIGPVEGDRTVQLGAIQKAMFKAMTRSLQIPHFGFSEEIVLNATSAHRAAINRQLKHAPVHGLKKISYMPIFIKALSMALNDFPILNARLLNTEDASKAQLQYRGSHNIGVAMDTPQGLIVPNVKNVNSKSILEIAAELERLKVAGSSNSLMAADLADGTITLSNVGNIGGTLLHPVLVSSEVCIGAIGRIQRLPQFDTVVDPETGNKKEVVVAKEILNVSFNADHRVIDGATVARFVSVWKNYLEHPATMSANLR</sequence>
<dbReference type="GO" id="GO:0016407">
    <property type="term" value="F:acetyltransferase activity"/>
    <property type="evidence" value="ECO:0007669"/>
    <property type="project" value="TreeGrafter"/>
</dbReference>
<feature type="domain" description="Peripheral subunit-binding (PSBD)" evidence="13">
    <location>
        <begin position="136"/>
        <end position="173"/>
    </location>
</feature>
<evidence type="ECO:0000259" key="13">
    <source>
        <dbReference type="PROSITE" id="PS51826"/>
    </source>
</evidence>
<comment type="similarity">
    <text evidence="3 10">Belongs to the 2-oxoacid dehydrogenase family.</text>
</comment>
<dbReference type="GO" id="GO:0031405">
    <property type="term" value="F:lipoic acid binding"/>
    <property type="evidence" value="ECO:0007669"/>
    <property type="project" value="TreeGrafter"/>
</dbReference>
<dbReference type="EC" id="2.3.1.-" evidence="10"/>
<dbReference type="PROSITE" id="PS00189">
    <property type="entry name" value="LIPOYL"/>
    <property type="match status" value="1"/>
</dbReference>
<dbReference type="InterPro" id="IPR000089">
    <property type="entry name" value="Biotin_lipoyl"/>
</dbReference>
<comment type="caution">
    <text evidence="14">The sequence shown here is derived from an EMBL/GenBank/DDBJ whole genome shotgun (WGS) entry which is preliminary data.</text>
</comment>